<evidence type="ECO:0000313" key="2">
    <source>
        <dbReference type="EMBL" id="KAF2136421.1"/>
    </source>
</evidence>
<gene>
    <name evidence="2" type="ORF">K452DRAFT_292402</name>
</gene>
<dbReference type="Proteomes" id="UP000799438">
    <property type="component" value="Unassembled WGS sequence"/>
</dbReference>
<dbReference type="RefSeq" id="XP_033392139.1">
    <property type="nucleotide sequence ID" value="XM_033541372.1"/>
</dbReference>
<dbReference type="EMBL" id="ML995521">
    <property type="protein sequence ID" value="KAF2136421.1"/>
    <property type="molecule type" value="Genomic_DNA"/>
</dbReference>
<proteinExistence type="predicted"/>
<dbReference type="GeneID" id="54298868"/>
<feature type="signal peptide" evidence="1">
    <location>
        <begin position="1"/>
        <end position="20"/>
    </location>
</feature>
<keyword evidence="1" id="KW-0732">Signal</keyword>
<keyword evidence="3" id="KW-1185">Reference proteome</keyword>
<evidence type="ECO:0000256" key="1">
    <source>
        <dbReference type="SAM" id="SignalP"/>
    </source>
</evidence>
<evidence type="ECO:0000313" key="3">
    <source>
        <dbReference type="Proteomes" id="UP000799438"/>
    </source>
</evidence>
<sequence length="178" mass="19372">MRLPPLPLALAALTAGTATATNTNTTYPDLGSFHITSLSASAGRGSPGSTKTTIAFQIQEAGNSVDSVVDACSAQWDLNGIGWPHGRIFCNTTAWSWFFSRHESFGEFTLELTHGYREPVAADGQRFFREKYARHSFTRDRRAGADCHYAASGFSQCSWTDLDIPVYNSTLLGPIGPF</sequence>
<dbReference type="AlphaFoldDB" id="A0A6A6B115"/>
<name>A0A6A6B115_9PEZI</name>
<reference evidence="2" key="1">
    <citation type="journal article" date="2020" name="Stud. Mycol.">
        <title>101 Dothideomycetes genomes: a test case for predicting lifestyles and emergence of pathogens.</title>
        <authorList>
            <person name="Haridas S."/>
            <person name="Albert R."/>
            <person name="Binder M."/>
            <person name="Bloem J."/>
            <person name="Labutti K."/>
            <person name="Salamov A."/>
            <person name="Andreopoulos B."/>
            <person name="Baker S."/>
            <person name="Barry K."/>
            <person name="Bills G."/>
            <person name="Bluhm B."/>
            <person name="Cannon C."/>
            <person name="Castanera R."/>
            <person name="Culley D."/>
            <person name="Daum C."/>
            <person name="Ezra D."/>
            <person name="Gonzalez J."/>
            <person name="Henrissat B."/>
            <person name="Kuo A."/>
            <person name="Liang C."/>
            <person name="Lipzen A."/>
            <person name="Lutzoni F."/>
            <person name="Magnuson J."/>
            <person name="Mondo S."/>
            <person name="Nolan M."/>
            <person name="Ohm R."/>
            <person name="Pangilinan J."/>
            <person name="Park H.-J."/>
            <person name="Ramirez L."/>
            <person name="Alfaro M."/>
            <person name="Sun H."/>
            <person name="Tritt A."/>
            <person name="Yoshinaga Y."/>
            <person name="Zwiers L.-H."/>
            <person name="Turgeon B."/>
            <person name="Goodwin S."/>
            <person name="Spatafora J."/>
            <person name="Crous P."/>
            <person name="Grigoriev I."/>
        </authorList>
    </citation>
    <scope>NUCLEOTIDE SEQUENCE</scope>
    <source>
        <strain evidence="2">CBS 121167</strain>
    </source>
</reference>
<protein>
    <recommendedName>
        <fullName evidence="4">AA1-like domain-containing protein</fullName>
    </recommendedName>
</protein>
<evidence type="ECO:0008006" key="4">
    <source>
        <dbReference type="Google" id="ProtNLM"/>
    </source>
</evidence>
<feature type="chain" id="PRO_5025431903" description="AA1-like domain-containing protein" evidence="1">
    <location>
        <begin position="21"/>
        <end position="178"/>
    </location>
</feature>
<accession>A0A6A6B115</accession>
<organism evidence="2 3">
    <name type="scientific">Aplosporella prunicola CBS 121167</name>
    <dbReference type="NCBI Taxonomy" id="1176127"/>
    <lineage>
        <taxon>Eukaryota</taxon>
        <taxon>Fungi</taxon>
        <taxon>Dikarya</taxon>
        <taxon>Ascomycota</taxon>
        <taxon>Pezizomycotina</taxon>
        <taxon>Dothideomycetes</taxon>
        <taxon>Dothideomycetes incertae sedis</taxon>
        <taxon>Botryosphaeriales</taxon>
        <taxon>Aplosporellaceae</taxon>
        <taxon>Aplosporella</taxon>
    </lineage>
</organism>